<dbReference type="CDD" id="cd07726">
    <property type="entry name" value="ST1585-like_MBL-fold"/>
    <property type="match status" value="1"/>
</dbReference>
<evidence type="ECO:0000259" key="1">
    <source>
        <dbReference type="SMART" id="SM00849"/>
    </source>
</evidence>
<sequence>MGERALITQVQEGVYLIDTMALGLKGFVAAYVLLDEKVALIDTGYASSLDVLLSDLDSIGLELSRVDYVVVTHVHLDHAGAAGSFVKFATNARVLAHPKGVKHLVDPERLVRSVEEVYGRATAACFGRTEPIPPERISGVDDNASIPLGKMRLRFLHTQGHAPHHLCVYEEANALLFTGDSVSGTYPGFPVFVPPSVPPSFDFFGAVSDLRRLMGLEPRLLMTPHFGVRRASRDVFEDEISLLHWWRDLISSEKERCDDVESITDRACEALAKRFGVYVKEVPGYVRLNIKLAVEGMVGYLDRLATRG</sequence>
<accession>A0A2R7Y9Y2</accession>
<dbReference type="PANTHER" id="PTHR42951">
    <property type="entry name" value="METALLO-BETA-LACTAMASE DOMAIN-CONTAINING"/>
    <property type="match status" value="1"/>
</dbReference>
<dbReference type="SUPFAM" id="SSF56281">
    <property type="entry name" value="Metallo-hydrolase/oxidoreductase"/>
    <property type="match status" value="1"/>
</dbReference>
<dbReference type="InterPro" id="IPR050855">
    <property type="entry name" value="NDM-1-like"/>
</dbReference>
<dbReference type="InterPro" id="IPR001279">
    <property type="entry name" value="Metallo-B-lactamas"/>
</dbReference>
<evidence type="ECO:0000313" key="3">
    <source>
        <dbReference type="Proteomes" id="UP000244066"/>
    </source>
</evidence>
<name>A0A2R7Y9Y2_9ARCH</name>
<dbReference type="AlphaFoldDB" id="A0A2R7Y9Y2"/>
<organism evidence="2 3">
    <name type="scientific">Candidatus Terraquivivens tikiterensis</name>
    <dbReference type="NCBI Taxonomy" id="1980982"/>
    <lineage>
        <taxon>Archaea</taxon>
        <taxon>Nitrososphaerota</taxon>
        <taxon>Candidatus Wolframiiraptoraceae</taxon>
        <taxon>Candidatus Terraquivivens</taxon>
    </lineage>
</organism>
<dbReference type="SMART" id="SM00849">
    <property type="entry name" value="Lactamase_B"/>
    <property type="match status" value="1"/>
</dbReference>
<feature type="domain" description="Metallo-beta-lactamase" evidence="1">
    <location>
        <begin position="27"/>
        <end position="225"/>
    </location>
</feature>
<protein>
    <recommendedName>
        <fullName evidence="1">Metallo-beta-lactamase domain-containing protein</fullName>
    </recommendedName>
</protein>
<dbReference type="Gene3D" id="3.60.15.10">
    <property type="entry name" value="Ribonuclease Z/Hydroxyacylglutathione hydrolase-like"/>
    <property type="match status" value="1"/>
</dbReference>
<dbReference type="Pfam" id="PF00753">
    <property type="entry name" value="Lactamase_B"/>
    <property type="match status" value="1"/>
</dbReference>
<dbReference type="InterPro" id="IPR037482">
    <property type="entry name" value="ST1585_MBL-fold"/>
</dbReference>
<gene>
    <name evidence="2" type="ORF">B9J98_00440</name>
</gene>
<reference evidence="2 3" key="1">
    <citation type="submission" date="2017-04" db="EMBL/GenBank/DDBJ databases">
        <title>Draft Aigarchaeota genome from a New Zealand hot spring.</title>
        <authorList>
            <person name="Reysenbach A.-L."/>
            <person name="Donaho J.A."/>
            <person name="Gerhart J."/>
            <person name="Kelley J.F."/>
            <person name="Kouba K."/>
            <person name="Podar M."/>
            <person name="Stott M."/>
        </authorList>
    </citation>
    <scope>NUCLEOTIDE SEQUENCE [LARGE SCALE GENOMIC DNA]</scope>
    <source>
        <strain evidence="2">NZ13_MG1</strain>
    </source>
</reference>
<evidence type="ECO:0000313" key="2">
    <source>
        <dbReference type="EMBL" id="PUA34348.1"/>
    </source>
</evidence>
<comment type="caution">
    <text evidence="2">The sequence shown here is derived from an EMBL/GenBank/DDBJ whole genome shotgun (WGS) entry which is preliminary data.</text>
</comment>
<dbReference type="PANTHER" id="PTHR42951:SF22">
    <property type="entry name" value="METALLO BETA-LACTAMASE SUPERFAMILY LIPOPROTEIN"/>
    <property type="match status" value="1"/>
</dbReference>
<dbReference type="InterPro" id="IPR036866">
    <property type="entry name" value="RibonucZ/Hydroxyglut_hydro"/>
</dbReference>
<dbReference type="Proteomes" id="UP000244066">
    <property type="component" value="Unassembled WGS sequence"/>
</dbReference>
<proteinExistence type="predicted"/>
<dbReference type="EMBL" id="NDWU01000001">
    <property type="protein sequence ID" value="PUA34348.1"/>
    <property type="molecule type" value="Genomic_DNA"/>
</dbReference>